<dbReference type="EMBL" id="BSEL01000001">
    <property type="protein sequence ID" value="GLJ66241.1"/>
    <property type="molecule type" value="Genomic_DNA"/>
</dbReference>
<feature type="transmembrane region" description="Helical" evidence="1">
    <location>
        <begin position="181"/>
        <end position="202"/>
    </location>
</feature>
<feature type="signal peptide" evidence="2">
    <location>
        <begin position="1"/>
        <end position="35"/>
    </location>
</feature>
<reference evidence="3" key="1">
    <citation type="journal article" date="2014" name="Int. J. Syst. Evol. Microbiol.">
        <title>Complete genome of a new Firmicutes species belonging to the dominant human colonic microbiota ('Ruminococcus bicirculans') reveals two chromosomes and a selective capacity to utilize plant glucans.</title>
        <authorList>
            <consortium name="NISC Comparative Sequencing Program"/>
            <person name="Wegmann U."/>
            <person name="Louis P."/>
            <person name="Goesmann A."/>
            <person name="Henrissat B."/>
            <person name="Duncan S.H."/>
            <person name="Flint H.J."/>
        </authorList>
    </citation>
    <scope>NUCLEOTIDE SEQUENCE</scope>
    <source>
        <strain evidence="3">VKM Ac-1246</strain>
    </source>
</reference>
<keyword evidence="1" id="KW-0812">Transmembrane</keyword>
<evidence type="ECO:0000313" key="3">
    <source>
        <dbReference type="EMBL" id="GLJ66241.1"/>
    </source>
</evidence>
<feature type="chain" id="PRO_5046103328" description="Netrin module non-TIMP type domain-containing protein" evidence="2">
    <location>
        <begin position="36"/>
        <end position="208"/>
    </location>
</feature>
<protein>
    <recommendedName>
        <fullName evidence="5">Netrin module non-TIMP type domain-containing protein</fullName>
    </recommendedName>
</protein>
<evidence type="ECO:0008006" key="5">
    <source>
        <dbReference type="Google" id="ProtNLM"/>
    </source>
</evidence>
<gene>
    <name evidence="3" type="ORF">GCM10017579_02770</name>
</gene>
<dbReference type="Proteomes" id="UP001142292">
    <property type="component" value="Unassembled WGS sequence"/>
</dbReference>
<reference evidence="3" key="2">
    <citation type="submission" date="2023-01" db="EMBL/GenBank/DDBJ databases">
        <authorList>
            <person name="Sun Q."/>
            <person name="Evtushenko L."/>
        </authorList>
    </citation>
    <scope>NUCLEOTIDE SEQUENCE</scope>
    <source>
        <strain evidence="3">VKM Ac-1246</strain>
    </source>
</reference>
<keyword evidence="2" id="KW-0732">Signal</keyword>
<proteinExistence type="predicted"/>
<keyword evidence="1" id="KW-0472">Membrane</keyword>
<keyword evidence="1" id="KW-1133">Transmembrane helix</keyword>
<dbReference type="RefSeq" id="WP_189116996.1">
    <property type="nucleotide sequence ID" value="NZ_BMRK01000002.1"/>
</dbReference>
<evidence type="ECO:0000256" key="2">
    <source>
        <dbReference type="SAM" id="SignalP"/>
    </source>
</evidence>
<comment type="caution">
    <text evidence="3">The sequence shown here is derived from an EMBL/GenBank/DDBJ whole genome shotgun (WGS) entry which is preliminary data.</text>
</comment>
<evidence type="ECO:0000256" key="1">
    <source>
        <dbReference type="SAM" id="Phobius"/>
    </source>
</evidence>
<keyword evidence="4" id="KW-1185">Reference proteome</keyword>
<name>A0ABQ5SSQ7_9ACTN</name>
<accession>A0ABQ5SSQ7</accession>
<evidence type="ECO:0000313" key="4">
    <source>
        <dbReference type="Proteomes" id="UP001142292"/>
    </source>
</evidence>
<organism evidence="3 4">
    <name type="scientific">Nocardioides luteus</name>
    <dbReference type="NCBI Taxonomy" id="1844"/>
    <lineage>
        <taxon>Bacteria</taxon>
        <taxon>Bacillati</taxon>
        <taxon>Actinomycetota</taxon>
        <taxon>Actinomycetes</taxon>
        <taxon>Propionibacteriales</taxon>
        <taxon>Nocardioidaceae</taxon>
        <taxon>Nocardioides</taxon>
    </lineage>
</organism>
<sequence length="208" mass="21634">MTGLIFAMRRVPQLLAVVALAATALVTTSPAPVSASPAASPVTAPEKCPAFKLGDAVKEPLVFHARVAGPGKAAKKGGQVVYPVTVVKALRGVTGGSSLRVTLNPGPCQKKSLTEDEDYYFFAQKKGSTILAAGSAPRVAEYTDKLQAQIAKEFPEVIAPEPQQVSFSEPQSPEGQKLAKIAAPGVVLVVVGLLGLVIVMILGRRRPA</sequence>